<evidence type="ECO:0000313" key="4">
    <source>
        <dbReference type="Proteomes" id="UP001497516"/>
    </source>
</evidence>
<feature type="signal peptide" evidence="2">
    <location>
        <begin position="1"/>
        <end position="29"/>
    </location>
</feature>
<gene>
    <name evidence="3" type="ORF">LTRI10_LOCUS8413</name>
</gene>
<proteinExistence type="predicted"/>
<dbReference type="EMBL" id="OZ034814">
    <property type="protein sequence ID" value="CAL1361015.1"/>
    <property type="molecule type" value="Genomic_DNA"/>
</dbReference>
<evidence type="ECO:0000313" key="3">
    <source>
        <dbReference type="EMBL" id="CAL1361015.1"/>
    </source>
</evidence>
<organism evidence="3 4">
    <name type="scientific">Linum trigynum</name>
    <dbReference type="NCBI Taxonomy" id="586398"/>
    <lineage>
        <taxon>Eukaryota</taxon>
        <taxon>Viridiplantae</taxon>
        <taxon>Streptophyta</taxon>
        <taxon>Embryophyta</taxon>
        <taxon>Tracheophyta</taxon>
        <taxon>Spermatophyta</taxon>
        <taxon>Magnoliopsida</taxon>
        <taxon>eudicotyledons</taxon>
        <taxon>Gunneridae</taxon>
        <taxon>Pentapetalae</taxon>
        <taxon>rosids</taxon>
        <taxon>fabids</taxon>
        <taxon>Malpighiales</taxon>
        <taxon>Linaceae</taxon>
        <taxon>Linum</taxon>
    </lineage>
</organism>
<evidence type="ECO:0000256" key="1">
    <source>
        <dbReference type="SAM" id="MobiDB-lite"/>
    </source>
</evidence>
<feature type="compositionally biased region" description="Pro residues" evidence="1">
    <location>
        <begin position="75"/>
        <end position="93"/>
    </location>
</feature>
<dbReference type="AlphaFoldDB" id="A0AAV2CWV0"/>
<sequence>MMKPRNKSMGFFYAIICMLFAFATVACTALNSIPISGMEYHAPPGANPCHEPGHPCHHPPSTETDQQLEDYQPIDPVPKPPPVPSPPPLAEHH</sequence>
<reference evidence="3 4" key="1">
    <citation type="submission" date="2024-04" db="EMBL/GenBank/DDBJ databases">
        <authorList>
            <person name="Fracassetti M."/>
        </authorList>
    </citation>
    <scope>NUCLEOTIDE SEQUENCE [LARGE SCALE GENOMIC DNA]</scope>
</reference>
<feature type="region of interest" description="Disordered" evidence="1">
    <location>
        <begin position="41"/>
        <end position="93"/>
    </location>
</feature>
<dbReference type="Proteomes" id="UP001497516">
    <property type="component" value="Chromosome 10"/>
</dbReference>
<dbReference type="PROSITE" id="PS51257">
    <property type="entry name" value="PROKAR_LIPOPROTEIN"/>
    <property type="match status" value="1"/>
</dbReference>
<protein>
    <submittedName>
        <fullName evidence="3">Uncharacterized protein</fullName>
    </submittedName>
</protein>
<keyword evidence="2" id="KW-0732">Signal</keyword>
<evidence type="ECO:0000256" key="2">
    <source>
        <dbReference type="SAM" id="SignalP"/>
    </source>
</evidence>
<name>A0AAV2CWV0_9ROSI</name>
<feature type="chain" id="PRO_5043427234" evidence="2">
    <location>
        <begin position="30"/>
        <end position="93"/>
    </location>
</feature>
<accession>A0AAV2CWV0</accession>
<keyword evidence="4" id="KW-1185">Reference proteome</keyword>